<dbReference type="AlphaFoldDB" id="A0A1I3VCN2"/>
<dbReference type="OrthoDB" id="667380at2"/>
<accession>A0A1I3VCN2</accession>
<evidence type="ECO:0000313" key="2">
    <source>
        <dbReference type="Proteomes" id="UP000198670"/>
    </source>
</evidence>
<evidence type="ECO:0000313" key="1">
    <source>
        <dbReference type="EMBL" id="SFJ92900.1"/>
    </source>
</evidence>
<dbReference type="STRING" id="1477437.SAMN05444682_11656"/>
<reference evidence="1 2" key="1">
    <citation type="submission" date="2016-10" db="EMBL/GenBank/DDBJ databases">
        <authorList>
            <person name="de Groot N.N."/>
        </authorList>
    </citation>
    <scope>NUCLEOTIDE SEQUENCE [LARGE SCALE GENOMIC DNA]</scope>
    <source>
        <strain evidence="1 2">RK1</strain>
    </source>
</reference>
<dbReference type="RefSeq" id="WP_090632357.1">
    <property type="nucleotide sequence ID" value="NZ_FOQO01000016.1"/>
</dbReference>
<dbReference type="Proteomes" id="UP000198670">
    <property type="component" value="Unassembled WGS sequence"/>
</dbReference>
<protein>
    <recommendedName>
        <fullName evidence="3">Transcription elongation factor, GreA/GreB, C-term</fullName>
    </recommendedName>
</protein>
<dbReference type="EMBL" id="FOQO01000016">
    <property type="protein sequence ID" value="SFJ92900.1"/>
    <property type="molecule type" value="Genomic_DNA"/>
</dbReference>
<proteinExistence type="predicted"/>
<evidence type="ECO:0008006" key="3">
    <source>
        <dbReference type="Google" id="ProtNLM"/>
    </source>
</evidence>
<organism evidence="1 2">
    <name type="scientific">Parapedobacter indicus</name>
    <dbReference type="NCBI Taxonomy" id="1477437"/>
    <lineage>
        <taxon>Bacteria</taxon>
        <taxon>Pseudomonadati</taxon>
        <taxon>Bacteroidota</taxon>
        <taxon>Sphingobacteriia</taxon>
        <taxon>Sphingobacteriales</taxon>
        <taxon>Sphingobacteriaceae</taxon>
        <taxon>Parapedobacter</taxon>
    </lineage>
</organism>
<keyword evidence="2" id="KW-1185">Reference proteome</keyword>
<sequence>MDKNAIKQALIKLERHHIDEAEMKYEDFLMGNLLDREEIVDQDDQSHHRQSIEVSDQLEHQAHVHIEHLEALNNISFEATEVVKPGAIVSVNGRCMIIAVPKSPFTIDGRHFMGISVNAPIYRQLAGKKAGDTFEFNNKKFTIEVVN</sequence>
<gene>
    <name evidence="1" type="ORF">SAMN05444682_11656</name>
</gene>
<name>A0A1I3VCN2_9SPHI</name>